<comment type="similarity">
    <text evidence="1">Belongs to the LacAB/RpiB family.</text>
</comment>
<evidence type="ECO:0000313" key="2">
    <source>
        <dbReference type="EMBL" id="EEW97640.1"/>
    </source>
</evidence>
<dbReference type="PANTHER" id="PTHR30345">
    <property type="entry name" value="RIBOSE-5-PHOSPHATE ISOMERASE B"/>
    <property type="match status" value="1"/>
</dbReference>
<evidence type="ECO:0000313" key="3">
    <source>
        <dbReference type="Proteomes" id="UP000004736"/>
    </source>
</evidence>
<dbReference type="Gene3D" id="3.40.1400.10">
    <property type="entry name" value="Sugar-phosphate isomerase, RpiB/LacA/LacB"/>
    <property type="match status" value="1"/>
</dbReference>
<dbReference type="NCBIfam" id="NF006753">
    <property type="entry name" value="PRK09273.1"/>
    <property type="match status" value="1"/>
</dbReference>
<name>C9LQ04_9FIRM</name>
<accession>C9LQ04</accession>
<dbReference type="PANTHER" id="PTHR30345:SF6">
    <property type="entry name" value="RIBOSE 5-PHOSPHATE ISOMERASE"/>
    <property type="match status" value="1"/>
</dbReference>
<sequence>MRIGVIQASSQATKNQIIYDDVLKYAPKKSEVIKFGCTMEENEKYSYIEISILVGILLASRTVDFVVTGCSSGQGMMLACNSMPDVICGYAPTPKDAYLFAQINNGNAISLPLGEDYTWSGTEILEKTIEALFSESFGQGYPKSEAERKVRDAEKLKEIRSIGQVKFEEFVNILYISLLESIKRKQDVIQNVKAYGKKEIADLMKLANPSLSR</sequence>
<dbReference type="GO" id="GO:0016861">
    <property type="term" value="F:intramolecular oxidoreductase activity, interconverting aldoses and ketoses"/>
    <property type="evidence" value="ECO:0007669"/>
    <property type="project" value="UniProtKB-ARBA"/>
</dbReference>
<organism evidence="2 3">
    <name type="scientific">Dialister invisus DSM 15470</name>
    <dbReference type="NCBI Taxonomy" id="592028"/>
    <lineage>
        <taxon>Bacteria</taxon>
        <taxon>Bacillati</taxon>
        <taxon>Bacillota</taxon>
        <taxon>Negativicutes</taxon>
        <taxon>Veillonellales</taxon>
        <taxon>Veillonellaceae</taxon>
        <taxon>Dialister</taxon>
    </lineage>
</organism>
<dbReference type="RefSeq" id="WP_007070572.1">
    <property type="nucleotide sequence ID" value="NZ_GG698602.1"/>
</dbReference>
<reference evidence="2" key="1">
    <citation type="submission" date="2009-09" db="EMBL/GenBank/DDBJ databases">
        <authorList>
            <person name="Weinstock G."/>
            <person name="Sodergren E."/>
            <person name="Clifton S."/>
            <person name="Fulton L."/>
            <person name="Fulton B."/>
            <person name="Courtney L."/>
            <person name="Fronick C."/>
            <person name="Harrison M."/>
            <person name="Strong C."/>
            <person name="Farmer C."/>
            <person name="Delahaunty K."/>
            <person name="Markovic C."/>
            <person name="Hall O."/>
            <person name="Minx P."/>
            <person name="Tomlinson C."/>
            <person name="Mitreva M."/>
            <person name="Nelson J."/>
            <person name="Hou S."/>
            <person name="Wollam A."/>
            <person name="Pepin K.H."/>
            <person name="Johnson M."/>
            <person name="Bhonagiri V."/>
            <person name="Nash W.E."/>
            <person name="Warren W."/>
            <person name="Chinwalla A."/>
            <person name="Mardis E.R."/>
            <person name="Wilson R.K."/>
        </authorList>
    </citation>
    <scope>NUCLEOTIDE SEQUENCE [LARGE SCALE GENOMIC DNA]</scope>
    <source>
        <strain evidence="2">DSM 15470</strain>
    </source>
</reference>
<comment type="caution">
    <text evidence="2">The sequence shown here is derived from an EMBL/GenBank/DDBJ whole genome shotgun (WGS) entry which is preliminary data.</text>
</comment>
<keyword evidence="3" id="KW-1185">Reference proteome</keyword>
<dbReference type="InterPro" id="IPR036569">
    <property type="entry name" value="RpiB_LacA_LacB_sf"/>
</dbReference>
<proteinExistence type="inferred from homology"/>
<dbReference type="AlphaFoldDB" id="C9LQ04"/>
<evidence type="ECO:0000256" key="1">
    <source>
        <dbReference type="ARBA" id="ARBA00008754"/>
    </source>
</evidence>
<protein>
    <submittedName>
        <fullName evidence="2">Ribose/Galactose Isomerase</fullName>
    </submittedName>
</protein>
<dbReference type="STRING" id="592028.GCWU000321_01635"/>
<gene>
    <name evidence="2" type="ORF">GCWU000321_01635</name>
</gene>
<dbReference type="Proteomes" id="UP000004736">
    <property type="component" value="Unassembled WGS sequence"/>
</dbReference>
<dbReference type="GO" id="GO:0005975">
    <property type="term" value="P:carbohydrate metabolic process"/>
    <property type="evidence" value="ECO:0007669"/>
    <property type="project" value="InterPro"/>
</dbReference>
<dbReference type="OrthoDB" id="1778624at2"/>
<keyword evidence="2" id="KW-0413">Isomerase</keyword>
<dbReference type="eggNOG" id="COG0698">
    <property type="taxonomic scope" value="Bacteria"/>
</dbReference>
<dbReference type="HOGENOM" id="CLU_112772_0_0_9"/>
<dbReference type="InterPro" id="IPR003500">
    <property type="entry name" value="RpiB_LacA_LacB"/>
</dbReference>
<dbReference type="EMBL" id="ACIM02000001">
    <property type="protein sequence ID" value="EEW97640.1"/>
    <property type="molecule type" value="Genomic_DNA"/>
</dbReference>
<dbReference type="Pfam" id="PF02502">
    <property type="entry name" value="LacAB_rpiB"/>
    <property type="match status" value="1"/>
</dbReference>
<dbReference type="SUPFAM" id="SSF89623">
    <property type="entry name" value="Ribose/Galactose isomerase RpiB/AlsB"/>
    <property type="match status" value="1"/>
</dbReference>
<dbReference type="GeneID" id="78278173"/>